<sequence length="280" mass="29769">MLLDLIDPTTVQLALLWVLVVAFFAEYIDSTLGMGYGTTLTPILLLAGYSPLQVVPAILLSEFITGLSAAIMHHRVGNVTLDFRNDAEHEMVKRLGALGYMPKSIDSRVALVLALCSFVGAVVAVVVAINLPKFYLKLIIGIIVLSMGVLILAKRNTECSFSWNKIVGLGALASFNKGLSGGGYGPLVTSGQILCGVKSKSSVGITSFAESFTCLVGVTAYFVFGAQADWNLAPYLVVGALMSVPLSAYSVKRINAEKFTLVIGLATVILGLFTLWKTLA</sequence>
<dbReference type="InterPro" id="IPR051598">
    <property type="entry name" value="TSUP/Inactive_protease-like"/>
</dbReference>
<evidence type="ECO:0000256" key="4">
    <source>
        <dbReference type="ARBA" id="ARBA00023136"/>
    </source>
</evidence>
<gene>
    <name evidence="6" type="ORF">XD72_2060</name>
</gene>
<dbReference type="GO" id="GO:0005886">
    <property type="term" value="C:plasma membrane"/>
    <property type="evidence" value="ECO:0007669"/>
    <property type="project" value="UniProtKB-SubCell"/>
</dbReference>
<dbReference type="PANTHER" id="PTHR43701:SF12">
    <property type="entry name" value="MEMBRANE TRANSPORTER PROTEIN YTNM-RELATED"/>
    <property type="match status" value="1"/>
</dbReference>
<keyword evidence="2 5" id="KW-0812">Transmembrane</keyword>
<dbReference type="Proteomes" id="UP000057043">
    <property type="component" value="Unassembled WGS sequence"/>
</dbReference>
<dbReference type="Pfam" id="PF01925">
    <property type="entry name" value="TauE"/>
    <property type="match status" value="2"/>
</dbReference>
<reference evidence="6 7" key="1">
    <citation type="journal article" date="2015" name="MBio">
        <title>Genome-Resolved Metagenomic Analysis Reveals Roles for Candidate Phyla and Other Microbial Community Members in Biogeochemical Transformations in Oil Reservoirs.</title>
        <authorList>
            <person name="Hu P."/>
            <person name="Tom L."/>
            <person name="Singh A."/>
            <person name="Thomas B.C."/>
            <person name="Baker B.J."/>
            <person name="Piceno Y.M."/>
            <person name="Andersen G.L."/>
            <person name="Banfield J.F."/>
        </authorList>
    </citation>
    <scope>NUCLEOTIDE SEQUENCE [LARGE SCALE GENOMIC DNA]</scope>
    <source>
        <strain evidence="6">57_489</strain>
    </source>
</reference>
<organism evidence="6 7">
    <name type="scientific">Methanothrix harundinacea</name>
    <dbReference type="NCBI Taxonomy" id="301375"/>
    <lineage>
        <taxon>Archaea</taxon>
        <taxon>Methanobacteriati</taxon>
        <taxon>Methanobacteriota</taxon>
        <taxon>Stenosarchaea group</taxon>
        <taxon>Methanomicrobia</taxon>
        <taxon>Methanotrichales</taxon>
        <taxon>Methanotrichaceae</taxon>
        <taxon>Methanothrix</taxon>
    </lineage>
</organism>
<dbReference type="PANTHER" id="PTHR43701">
    <property type="entry name" value="MEMBRANE TRANSPORTER PROTEIN MJ0441-RELATED"/>
    <property type="match status" value="1"/>
</dbReference>
<evidence type="ECO:0000256" key="2">
    <source>
        <dbReference type="ARBA" id="ARBA00022692"/>
    </source>
</evidence>
<evidence type="ECO:0000313" key="7">
    <source>
        <dbReference type="Proteomes" id="UP000057043"/>
    </source>
</evidence>
<comment type="caution">
    <text evidence="6">The sequence shown here is derived from an EMBL/GenBank/DDBJ whole genome shotgun (WGS) entry which is preliminary data.</text>
</comment>
<feature type="transmembrane region" description="Helical" evidence="5">
    <location>
        <begin position="208"/>
        <end position="226"/>
    </location>
</feature>
<feature type="transmembrane region" description="Helical" evidence="5">
    <location>
        <begin position="109"/>
        <end position="129"/>
    </location>
</feature>
<feature type="transmembrane region" description="Helical" evidence="5">
    <location>
        <begin position="12"/>
        <end position="28"/>
    </location>
</feature>
<evidence type="ECO:0000256" key="1">
    <source>
        <dbReference type="ARBA" id="ARBA00004141"/>
    </source>
</evidence>
<dbReference type="AlphaFoldDB" id="A0A101FSC1"/>
<proteinExistence type="inferred from homology"/>
<keyword evidence="4 5" id="KW-0472">Membrane</keyword>
<evidence type="ECO:0000313" key="6">
    <source>
        <dbReference type="EMBL" id="KUK43567.1"/>
    </source>
</evidence>
<comment type="subcellular location">
    <subcellularLocation>
        <location evidence="5">Cell membrane</location>
        <topology evidence="5">Multi-pass membrane protein</topology>
    </subcellularLocation>
    <subcellularLocation>
        <location evidence="1">Membrane</location>
        <topology evidence="1">Multi-pass membrane protein</topology>
    </subcellularLocation>
</comment>
<accession>A0A101FSC1</accession>
<keyword evidence="3 5" id="KW-1133">Transmembrane helix</keyword>
<dbReference type="PATRIC" id="fig|301375.7.peg.273"/>
<dbReference type="EMBL" id="LGFT01000064">
    <property type="protein sequence ID" value="KUK43567.1"/>
    <property type="molecule type" value="Genomic_DNA"/>
</dbReference>
<evidence type="ECO:0000256" key="3">
    <source>
        <dbReference type="ARBA" id="ARBA00022989"/>
    </source>
</evidence>
<comment type="similarity">
    <text evidence="5">Belongs to the 4-toluene sulfonate uptake permease (TSUP) (TC 2.A.102) family.</text>
</comment>
<evidence type="ECO:0000256" key="5">
    <source>
        <dbReference type="RuleBase" id="RU363041"/>
    </source>
</evidence>
<protein>
    <recommendedName>
        <fullName evidence="5">Probable membrane transporter protein</fullName>
    </recommendedName>
</protein>
<feature type="transmembrane region" description="Helical" evidence="5">
    <location>
        <begin position="135"/>
        <end position="153"/>
    </location>
</feature>
<name>A0A101FSC1_9EURY</name>
<dbReference type="InterPro" id="IPR002781">
    <property type="entry name" value="TM_pro_TauE-like"/>
</dbReference>
<feature type="transmembrane region" description="Helical" evidence="5">
    <location>
        <begin position="232"/>
        <end position="251"/>
    </location>
</feature>
<keyword evidence="5" id="KW-1003">Cell membrane</keyword>
<feature type="transmembrane region" description="Helical" evidence="5">
    <location>
        <begin position="258"/>
        <end position="276"/>
    </location>
</feature>